<dbReference type="EC" id="3.5.1.100" evidence="3"/>
<dbReference type="EMBL" id="UGQL01000001">
    <property type="protein sequence ID" value="STZ26775.1"/>
    <property type="molecule type" value="Genomic_DNA"/>
</dbReference>
<organism evidence="3 4">
    <name type="scientific">Myroides odoratus</name>
    <name type="common">Flavobacterium odoratum</name>
    <dbReference type="NCBI Taxonomy" id="256"/>
    <lineage>
        <taxon>Bacteria</taxon>
        <taxon>Pseudomonadati</taxon>
        <taxon>Bacteroidota</taxon>
        <taxon>Flavobacteriia</taxon>
        <taxon>Flavobacteriales</taxon>
        <taxon>Flavobacteriaceae</taxon>
        <taxon>Myroides</taxon>
    </lineage>
</organism>
<evidence type="ECO:0000313" key="3">
    <source>
        <dbReference type="EMBL" id="STZ26775.1"/>
    </source>
</evidence>
<keyword evidence="4" id="KW-1185">Reference proteome</keyword>
<name>A0A378RII3_MYROD</name>
<dbReference type="PANTHER" id="PTHR43674:SF2">
    <property type="entry name" value="BETA-UREIDOPROPIONASE"/>
    <property type="match status" value="1"/>
</dbReference>
<dbReference type="Proteomes" id="UP000255024">
    <property type="component" value="Unassembled WGS sequence"/>
</dbReference>
<dbReference type="Pfam" id="PF00795">
    <property type="entry name" value="CN_hydrolase"/>
    <property type="match status" value="1"/>
</dbReference>
<feature type="domain" description="CN hydrolase" evidence="2">
    <location>
        <begin position="1"/>
        <end position="236"/>
    </location>
</feature>
<dbReference type="InterPro" id="IPR003010">
    <property type="entry name" value="C-N_Hydrolase"/>
</dbReference>
<dbReference type="RefSeq" id="WP_115089852.1">
    <property type="nucleotide sequence ID" value="NZ_CP068107.1"/>
</dbReference>
<sequence length="263" mass="29777">MRVGFFQYAVIWRDIQANLDYIATKVRQETFDLLVLPEFFTTGYAMDTREEILPFVEDLNNSQTVQFLTRLLQETGNGFISGTIPEVDQGILYNTSILVSAAGLVASYRKIHLPDYEKRFFQPGDTAIVHQTPQATIGLTICFDCWFPQHTSLLKLQEVDVICHSSCFGGPVTPTIIPIRALENQCFYISCNRIGEEYFEGELESYRGESQIVNPDGKVIAKAADTESLTLIDIDVNEVNHPDFGSLITKDFQSEHNKYKINL</sequence>
<gene>
    <name evidence="3" type="primary">ramA_1</name>
    <name evidence="3" type="ORF">NCTC11179_00302</name>
</gene>
<dbReference type="GO" id="GO:0016811">
    <property type="term" value="F:hydrolase activity, acting on carbon-nitrogen (but not peptide) bonds, in linear amides"/>
    <property type="evidence" value="ECO:0007669"/>
    <property type="project" value="UniProtKB-ARBA"/>
</dbReference>
<dbReference type="AlphaFoldDB" id="A0A378RII3"/>
<dbReference type="Gene3D" id="3.60.110.10">
    <property type="entry name" value="Carbon-nitrogen hydrolase"/>
    <property type="match status" value="1"/>
</dbReference>
<evidence type="ECO:0000313" key="4">
    <source>
        <dbReference type="Proteomes" id="UP000255024"/>
    </source>
</evidence>
<dbReference type="InterPro" id="IPR036526">
    <property type="entry name" value="C-N_Hydrolase_sf"/>
</dbReference>
<evidence type="ECO:0000256" key="1">
    <source>
        <dbReference type="ARBA" id="ARBA00022801"/>
    </source>
</evidence>
<keyword evidence="1 3" id="KW-0378">Hydrolase</keyword>
<evidence type="ECO:0000259" key="2">
    <source>
        <dbReference type="PROSITE" id="PS50263"/>
    </source>
</evidence>
<dbReference type="InterPro" id="IPR050345">
    <property type="entry name" value="Aliph_Amidase/BUP"/>
</dbReference>
<proteinExistence type="predicted"/>
<accession>A0A378RII3</accession>
<dbReference type="SUPFAM" id="SSF56317">
    <property type="entry name" value="Carbon-nitrogen hydrolase"/>
    <property type="match status" value="1"/>
</dbReference>
<protein>
    <submittedName>
        <fullName evidence="3">(R)-stereoselective amidase</fullName>
        <ecNumber evidence="3">3.5.1.100</ecNumber>
    </submittedName>
</protein>
<reference evidence="3 4" key="1">
    <citation type="submission" date="2018-06" db="EMBL/GenBank/DDBJ databases">
        <authorList>
            <consortium name="Pathogen Informatics"/>
            <person name="Doyle S."/>
        </authorList>
    </citation>
    <scope>NUCLEOTIDE SEQUENCE [LARGE SCALE GENOMIC DNA]</scope>
    <source>
        <strain evidence="3 4">NCTC11179</strain>
    </source>
</reference>
<dbReference type="PROSITE" id="PS50263">
    <property type="entry name" value="CN_HYDROLASE"/>
    <property type="match status" value="1"/>
</dbReference>
<dbReference type="PANTHER" id="PTHR43674">
    <property type="entry name" value="NITRILASE C965.09-RELATED"/>
    <property type="match status" value="1"/>
</dbReference>